<evidence type="ECO:0000313" key="1">
    <source>
        <dbReference type="EMBL" id="GGE95189.1"/>
    </source>
</evidence>
<evidence type="ECO:0000313" key="2">
    <source>
        <dbReference type="Proteomes" id="UP000655016"/>
    </source>
</evidence>
<proteinExistence type="predicted"/>
<protein>
    <submittedName>
        <fullName evidence="1">Uncharacterized protein</fullName>
    </submittedName>
</protein>
<sequence>MNRKISISTFILAVALNIRLFCGVYIHDEFAETHFFIKHKPTWKWKFYSPQGMSDLKFEDLSKEKQTEQKYFNEYIKDRGLSL</sequence>
<dbReference type="EMBL" id="BMKP01000001">
    <property type="protein sequence ID" value="GGE95189.1"/>
    <property type="molecule type" value="Genomic_DNA"/>
</dbReference>
<organism evidence="1 2">
    <name type="scientific">Flavobacterium limi</name>
    <dbReference type="NCBI Taxonomy" id="2045105"/>
    <lineage>
        <taxon>Bacteria</taxon>
        <taxon>Pseudomonadati</taxon>
        <taxon>Bacteroidota</taxon>
        <taxon>Flavobacteriia</taxon>
        <taxon>Flavobacteriales</taxon>
        <taxon>Flavobacteriaceae</taxon>
        <taxon>Flavobacterium</taxon>
    </lineage>
</organism>
<reference evidence="2" key="1">
    <citation type="journal article" date="2019" name="Int. J. Syst. Evol. Microbiol.">
        <title>The Global Catalogue of Microorganisms (GCM) 10K type strain sequencing project: providing services to taxonomists for standard genome sequencing and annotation.</title>
        <authorList>
            <consortium name="The Broad Institute Genomics Platform"/>
            <consortium name="The Broad Institute Genome Sequencing Center for Infectious Disease"/>
            <person name="Wu L."/>
            <person name="Ma J."/>
        </authorList>
    </citation>
    <scope>NUCLEOTIDE SEQUENCE [LARGE SCALE GENOMIC DNA]</scope>
    <source>
        <strain evidence="2">CGMCC 1.16060</strain>
    </source>
</reference>
<comment type="caution">
    <text evidence="1">The sequence shown here is derived from an EMBL/GenBank/DDBJ whole genome shotgun (WGS) entry which is preliminary data.</text>
</comment>
<keyword evidence="2" id="KW-1185">Reference proteome</keyword>
<name>A0ABQ1TGW1_9FLAO</name>
<gene>
    <name evidence="1" type="ORF">GCM10011518_00650</name>
</gene>
<accession>A0ABQ1TGW1</accession>
<dbReference type="Proteomes" id="UP000655016">
    <property type="component" value="Unassembled WGS sequence"/>
</dbReference>
<dbReference type="RefSeq" id="WP_163393074.1">
    <property type="nucleotide sequence ID" value="NZ_BMKP01000001.1"/>
</dbReference>